<proteinExistence type="predicted"/>
<feature type="compositionally biased region" description="Basic and acidic residues" evidence="1">
    <location>
        <begin position="701"/>
        <end position="712"/>
    </location>
</feature>
<feature type="compositionally biased region" description="Polar residues" evidence="1">
    <location>
        <begin position="336"/>
        <end position="354"/>
    </location>
</feature>
<reference evidence="2 3" key="1">
    <citation type="submission" date="2023-03" db="EMBL/GenBank/DDBJ databases">
        <title>Genome insight into feeding habits of ladybird beetles.</title>
        <authorList>
            <person name="Li H.-S."/>
            <person name="Huang Y.-H."/>
            <person name="Pang H."/>
        </authorList>
    </citation>
    <scope>NUCLEOTIDE SEQUENCE [LARGE SCALE GENOMIC DNA]</scope>
    <source>
        <strain evidence="2">SYSU_2023b</strain>
        <tissue evidence="2">Whole body</tissue>
    </source>
</reference>
<feature type="compositionally biased region" description="Low complexity" evidence="1">
    <location>
        <begin position="510"/>
        <end position="519"/>
    </location>
</feature>
<sequence length="750" mass="85100">MNSMEMYVDNKCNKELSPVRWCDREVDGVYLGRSGWVQVHHRSLDERKVSNFRTITKTTQPQDSKRVAVKLADYHCKSDTGKFPSSPTKLLQPQKPLYLSIKEPEFEEIHKRSPQHRPESFSPPLHTPIISPPPAFQDKTSKSSPRRTFFGKSHFLPRSNAIDKDMSPPSSPPKETFKTCAPMGNLSLSTATPKLSPSSFEAQHKNVTKLIPQTKSLEETTATRRYKFLQKHVESSSSSSASSMGFRSLDSCVSRPTMPRLSENTDSSLDIYEDADDEDNNSSSINMSITGIDQKTSLDILRNKEKMLANIQSAKQAQCRNPLWRSPAGSDCNKPLNFSSSSTESIDTPARNTLQSSSQNRRSPSSRYISNKSPQEEIAQKVKRSRSLQLPERAPGSVSDRGIRRVSPQPPSRNVERNRNYNNTQMMKPQSFEGILNEDVRREAELVTEYIYGNRSRAAAHALLMHRLNNGVPNDEKVEPRRTTAEGLTFYYVGNQKNGKSRVMQKEKTPSPISTSTRISPKERQETSYGVNLCEYWPRCNSRDSSLNRDSQFVMRSSQSYPMQHHVSLDSANVRLERSIQEPPKRRSGVITDRRMIQSTYVPRNTPTPKDLFRELKSEFSKPDIKDRLSPSNRNHTLNENFQERKLSPSISRNISNRSLENVSNSSSSSDIWLASDRTVTKCPRNVKSSGASTPIEEMASPEKEHHDREMILTRPGSAPSQERQESFLESQQRSMSLPKSFLSAGYQQR</sequence>
<feature type="region of interest" description="Disordered" evidence="1">
    <location>
        <begin position="232"/>
        <end position="288"/>
    </location>
</feature>
<feature type="region of interest" description="Disordered" evidence="1">
    <location>
        <begin position="684"/>
        <end position="750"/>
    </location>
</feature>
<feature type="compositionally biased region" description="Polar residues" evidence="1">
    <location>
        <begin position="728"/>
        <end position="738"/>
    </location>
</feature>
<dbReference type="EMBL" id="JARQZJ010000093">
    <property type="protein sequence ID" value="KAK9884651.1"/>
    <property type="molecule type" value="Genomic_DNA"/>
</dbReference>
<feature type="region of interest" description="Disordered" evidence="1">
    <location>
        <begin position="108"/>
        <end position="200"/>
    </location>
</feature>
<accession>A0AAW1UM20</accession>
<dbReference type="Proteomes" id="UP001431783">
    <property type="component" value="Unassembled WGS sequence"/>
</dbReference>
<feature type="compositionally biased region" description="Basic and acidic residues" evidence="1">
    <location>
        <begin position="108"/>
        <end position="119"/>
    </location>
</feature>
<keyword evidence="3" id="KW-1185">Reference proteome</keyword>
<gene>
    <name evidence="2" type="ORF">WA026_007494</name>
</gene>
<feature type="region of interest" description="Disordered" evidence="1">
    <location>
        <begin position="499"/>
        <end position="525"/>
    </location>
</feature>
<feature type="compositionally biased region" description="Low complexity" evidence="1">
    <location>
        <begin position="355"/>
        <end position="367"/>
    </location>
</feature>
<comment type="caution">
    <text evidence="2">The sequence shown here is derived from an EMBL/GenBank/DDBJ whole genome shotgun (WGS) entry which is preliminary data.</text>
</comment>
<dbReference type="AlphaFoldDB" id="A0AAW1UM20"/>
<organism evidence="2 3">
    <name type="scientific">Henosepilachna vigintioctopunctata</name>
    <dbReference type="NCBI Taxonomy" id="420089"/>
    <lineage>
        <taxon>Eukaryota</taxon>
        <taxon>Metazoa</taxon>
        <taxon>Ecdysozoa</taxon>
        <taxon>Arthropoda</taxon>
        <taxon>Hexapoda</taxon>
        <taxon>Insecta</taxon>
        <taxon>Pterygota</taxon>
        <taxon>Neoptera</taxon>
        <taxon>Endopterygota</taxon>
        <taxon>Coleoptera</taxon>
        <taxon>Polyphaga</taxon>
        <taxon>Cucujiformia</taxon>
        <taxon>Coccinelloidea</taxon>
        <taxon>Coccinellidae</taxon>
        <taxon>Epilachninae</taxon>
        <taxon>Epilachnini</taxon>
        <taxon>Henosepilachna</taxon>
    </lineage>
</organism>
<feature type="region of interest" description="Disordered" evidence="1">
    <location>
        <begin position="313"/>
        <end position="429"/>
    </location>
</feature>
<protein>
    <submittedName>
        <fullName evidence="2">Uncharacterized protein</fullName>
    </submittedName>
</protein>
<feature type="compositionally biased region" description="Acidic residues" evidence="1">
    <location>
        <begin position="271"/>
        <end position="280"/>
    </location>
</feature>
<evidence type="ECO:0000256" key="1">
    <source>
        <dbReference type="SAM" id="MobiDB-lite"/>
    </source>
</evidence>
<name>A0AAW1UM20_9CUCU</name>
<evidence type="ECO:0000313" key="2">
    <source>
        <dbReference type="EMBL" id="KAK9884651.1"/>
    </source>
</evidence>
<evidence type="ECO:0000313" key="3">
    <source>
        <dbReference type="Proteomes" id="UP001431783"/>
    </source>
</evidence>
<feature type="compositionally biased region" description="Polar residues" evidence="1">
    <location>
        <begin position="186"/>
        <end position="200"/>
    </location>
</feature>